<reference evidence="1" key="1">
    <citation type="journal article" date="2022" name="bioRxiv">
        <title>Sequencing and chromosome-scale assembly of the giantPleurodeles waltlgenome.</title>
        <authorList>
            <person name="Brown T."/>
            <person name="Elewa A."/>
            <person name="Iarovenko S."/>
            <person name="Subramanian E."/>
            <person name="Araus A.J."/>
            <person name="Petzold A."/>
            <person name="Susuki M."/>
            <person name="Suzuki K.-i.T."/>
            <person name="Hayashi T."/>
            <person name="Toyoda A."/>
            <person name="Oliveira C."/>
            <person name="Osipova E."/>
            <person name="Leigh N.D."/>
            <person name="Simon A."/>
            <person name="Yun M.H."/>
        </authorList>
    </citation>
    <scope>NUCLEOTIDE SEQUENCE</scope>
    <source>
        <strain evidence="1">20211129_DDA</strain>
        <tissue evidence="1">Liver</tissue>
    </source>
</reference>
<evidence type="ECO:0000313" key="2">
    <source>
        <dbReference type="Proteomes" id="UP001066276"/>
    </source>
</evidence>
<name>A0AAV7VZ41_PLEWA</name>
<evidence type="ECO:0000313" key="1">
    <source>
        <dbReference type="EMBL" id="KAJ1205320.1"/>
    </source>
</evidence>
<organism evidence="1 2">
    <name type="scientific">Pleurodeles waltl</name>
    <name type="common">Iberian ribbed newt</name>
    <dbReference type="NCBI Taxonomy" id="8319"/>
    <lineage>
        <taxon>Eukaryota</taxon>
        <taxon>Metazoa</taxon>
        <taxon>Chordata</taxon>
        <taxon>Craniata</taxon>
        <taxon>Vertebrata</taxon>
        <taxon>Euteleostomi</taxon>
        <taxon>Amphibia</taxon>
        <taxon>Batrachia</taxon>
        <taxon>Caudata</taxon>
        <taxon>Salamandroidea</taxon>
        <taxon>Salamandridae</taxon>
        <taxon>Pleurodelinae</taxon>
        <taxon>Pleurodeles</taxon>
    </lineage>
</organism>
<dbReference type="Proteomes" id="UP001066276">
    <property type="component" value="Chromosome 1_2"/>
</dbReference>
<comment type="caution">
    <text evidence="1">The sequence shown here is derived from an EMBL/GenBank/DDBJ whole genome shotgun (WGS) entry which is preliminary data.</text>
</comment>
<proteinExistence type="predicted"/>
<dbReference type="AlphaFoldDB" id="A0AAV7VZ41"/>
<accession>A0AAV7VZ41</accession>
<gene>
    <name evidence="1" type="ORF">NDU88_000755</name>
</gene>
<protein>
    <submittedName>
        <fullName evidence="1">Uncharacterized protein</fullName>
    </submittedName>
</protein>
<dbReference type="EMBL" id="JANPWB010000002">
    <property type="protein sequence ID" value="KAJ1205320.1"/>
    <property type="molecule type" value="Genomic_DNA"/>
</dbReference>
<keyword evidence="2" id="KW-1185">Reference proteome</keyword>
<sequence length="70" mass="7936">MALELNRVSRFGSIRPSSHTLGRDTQVHLLHNAKVLPIMLFAISEFPADYCTIKAILNNTCIFNYMQISI</sequence>